<protein>
    <recommendedName>
        <fullName evidence="3">Terminase</fullName>
    </recommendedName>
</protein>
<accession>I3YPQ1</accession>
<evidence type="ECO:0000313" key="2">
    <source>
        <dbReference type="Proteomes" id="UP000006052"/>
    </source>
</evidence>
<dbReference type="InterPro" id="IPR027417">
    <property type="entry name" value="P-loop_NTPase"/>
</dbReference>
<dbReference type="Proteomes" id="UP000006052">
    <property type="component" value="Chromosome"/>
</dbReference>
<gene>
    <name evidence="1" type="ordered locus">Alfi_2709</name>
</gene>
<dbReference type="KEGG" id="afd:Alfi_2709"/>
<evidence type="ECO:0000313" key="1">
    <source>
        <dbReference type="EMBL" id="AFL78969.1"/>
    </source>
</evidence>
<dbReference type="RefSeq" id="WP_014776182.1">
    <property type="nucleotide sequence ID" value="NC_018011.1"/>
</dbReference>
<proteinExistence type="predicted"/>
<dbReference type="EMBL" id="CP003274">
    <property type="protein sequence ID" value="AFL78969.1"/>
    <property type="molecule type" value="Genomic_DNA"/>
</dbReference>
<dbReference type="AlphaFoldDB" id="I3YPQ1"/>
<evidence type="ECO:0008006" key="3">
    <source>
        <dbReference type="Google" id="ProtNLM"/>
    </source>
</evidence>
<dbReference type="Gene3D" id="3.30.420.240">
    <property type="match status" value="1"/>
</dbReference>
<dbReference type="Gene3D" id="3.40.50.300">
    <property type="entry name" value="P-loop containing nucleotide triphosphate hydrolases"/>
    <property type="match status" value="1"/>
</dbReference>
<dbReference type="PATRIC" id="fig|679935.3.peg.2625"/>
<reference evidence="2" key="1">
    <citation type="journal article" date="2013" name="Stand. Genomic Sci.">
        <title>Complete genome sequence of the bile-resistant pigment-producing anaerobe Alistipes finegoldii type strain (AHN2437(T)).</title>
        <authorList>
            <person name="Mavromatis K."/>
            <person name="Stackebrandt E."/>
            <person name="Munk C."/>
            <person name="Lapidus A."/>
            <person name="Nolan M."/>
            <person name="Lucas S."/>
            <person name="Hammon N."/>
            <person name="Deshpande S."/>
            <person name="Cheng J.F."/>
            <person name="Tapia R."/>
            <person name="Goodwin L.A."/>
            <person name="Pitluck S."/>
            <person name="Liolios K."/>
            <person name="Pagani I."/>
            <person name="Ivanova N."/>
            <person name="Mikhailova N."/>
            <person name="Huntemann M."/>
            <person name="Pati A."/>
            <person name="Chen A."/>
            <person name="Palaniappan K."/>
            <person name="Land M."/>
            <person name="Hauser L."/>
            <person name="Rohde M."/>
            <person name="Gronow S."/>
            <person name="Goker M."/>
            <person name="Detter J.C."/>
            <person name="Bristow J."/>
            <person name="Eisen J.A."/>
            <person name="Markowitz V."/>
            <person name="Hugenholtz P."/>
            <person name="Kyrpides N.C."/>
            <person name="Klenk H.P."/>
            <person name="Woyke T."/>
        </authorList>
    </citation>
    <scope>NUCLEOTIDE SEQUENCE</scope>
    <source>
        <strain evidence="2">DSM 17242 / JCM 16770 / AHN 2437 / CCUG 46020 / CIP 107999</strain>
    </source>
</reference>
<dbReference type="eggNOG" id="COG4373">
    <property type="taxonomic scope" value="Bacteria"/>
</dbReference>
<organism evidence="1 2">
    <name type="scientific">Alistipes finegoldii (strain DSM 17242 / JCM 16770 / CCUG 46020 / CIP 107999 / KCTC 15236 / AHN 2437)</name>
    <dbReference type="NCBI Taxonomy" id="679935"/>
    <lineage>
        <taxon>Bacteria</taxon>
        <taxon>Pseudomonadati</taxon>
        <taxon>Bacteroidota</taxon>
        <taxon>Bacteroidia</taxon>
        <taxon>Bacteroidales</taxon>
        <taxon>Rikenellaceae</taxon>
        <taxon>Alistipes</taxon>
    </lineage>
</organism>
<dbReference type="STRING" id="679935.Alfi_2709"/>
<sequence length="655" mass="74541">MGEFDIPSLLTQNEEHKSRLFAPYNPLTGEGSPIERVRLYFSSESYVLIPTYMAQTPTVAAIIDAGGVEQYAAREGIAAEVMCGVVHRLRAVYDFEFWCISCVKIFDKTTGRLVPFKLRRAQLKLAHILLTDLFAGKPVRVVLVKARQWGGSTVTQMLMAWVQIFHRSGWNSVIVSDVEEQSRTIRSMYSRMALRHPVEICPVRFCNFEGSSKNKMLVDRDCVVSIGSMQKPDSLRAGDIKMAHLSEVGLWKRTKEKSPEDVIQTILGSVPREPFTVVVLESTAKGIGNFFHDTWCDAVDGKSAYTPLFVPWFEIDIYYKPFINEKQKIEFIQSMTRDELTRFYAGATLEGLNWYREKRREYSTDWQMCSEFPSTADEAFQTTGRPAHDPLYVRQQRPFVREPLYVGELLADATYGPEALQNLHFVPTATGDFHLWKLPDTSRRIANRYAVALDIGGRSPNADWSVISVLDRIAMMDGGVEECIATYRFHLDQDLTVWRAVQVAEWYCHALLAVEANSLNPKGQEGDHTLTILDTIKEHYDNLFSRSDPTRIREGQPVKYGFHTNAASKTDLVTQMTKRLREILYIERDKRALDEIGWYELKPDGSYGAVDGKHDDIYMSRGIVLKVSQLMDLPVEIRQSIKPPPGNVILSEASM</sequence>
<dbReference type="HOGENOM" id="CLU_415001_0_0_10"/>
<name>I3YPQ1_ALIFI</name>